<keyword evidence="6" id="KW-0457">Lysine biosynthesis</keyword>
<dbReference type="EMBL" id="VTHL01000004">
    <property type="protein sequence ID" value="TYZ11921.1"/>
    <property type="molecule type" value="Genomic_DNA"/>
</dbReference>
<keyword evidence="2" id="KW-0028">Amino-acid biosynthesis</keyword>
<comment type="caution">
    <text evidence="10">The sequence shown here is derived from an EMBL/GenBank/DDBJ whole genome shotgun (WGS) entry which is preliminary data.</text>
</comment>
<dbReference type="InterPro" id="IPR018357">
    <property type="entry name" value="Hexapep_transf_CS"/>
</dbReference>
<dbReference type="InterPro" id="IPR041561">
    <property type="entry name" value="PglD_N"/>
</dbReference>
<keyword evidence="5" id="KW-0220">Diaminopimelate biosynthesis</keyword>
<evidence type="ECO:0000256" key="1">
    <source>
        <dbReference type="ARBA" id="ARBA00007274"/>
    </source>
</evidence>
<dbReference type="PROSITE" id="PS00101">
    <property type="entry name" value="HEXAPEP_TRANSFERASES"/>
    <property type="match status" value="1"/>
</dbReference>
<keyword evidence="4" id="KW-0677">Repeat</keyword>
<protein>
    <submittedName>
        <fullName evidence="10">Acetyltransferase</fullName>
    </submittedName>
</protein>
<evidence type="ECO:0000256" key="6">
    <source>
        <dbReference type="ARBA" id="ARBA00023154"/>
    </source>
</evidence>
<evidence type="ECO:0000313" key="11">
    <source>
        <dbReference type="Proteomes" id="UP000322791"/>
    </source>
</evidence>
<evidence type="ECO:0000259" key="9">
    <source>
        <dbReference type="Pfam" id="PF17836"/>
    </source>
</evidence>
<evidence type="ECO:0000256" key="4">
    <source>
        <dbReference type="ARBA" id="ARBA00022737"/>
    </source>
</evidence>
<name>A0A5D6V7E5_9BACT</name>
<dbReference type="Pfam" id="PF00132">
    <property type="entry name" value="Hexapep"/>
    <property type="match status" value="1"/>
</dbReference>
<evidence type="ECO:0000256" key="3">
    <source>
        <dbReference type="ARBA" id="ARBA00022679"/>
    </source>
</evidence>
<accession>A0A5D6V7E5</accession>
<dbReference type="GO" id="GO:0016746">
    <property type="term" value="F:acyltransferase activity"/>
    <property type="evidence" value="ECO:0007669"/>
    <property type="project" value="UniProtKB-KW"/>
</dbReference>
<dbReference type="Proteomes" id="UP000322791">
    <property type="component" value="Unassembled WGS sequence"/>
</dbReference>
<dbReference type="AlphaFoldDB" id="A0A5D6V7E5"/>
<keyword evidence="11" id="KW-1185">Reference proteome</keyword>
<dbReference type="NCBIfam" id="TIGR03570">
    <property type="entry name" value="NeuD_NnaD"/>
    <property type="match status" value="1"/>
</dbReference>
<dbReference type="InterPro" id="IPR001451">
    <property type="entry name" value="Hexapep"/>
</dbReference>
<dbReference type="Gene3D" id="3.40.50.20">
    <property type="match status" value="1"/>
</dbReference>
<organism evidence="10 11">
    <name type="scientific">Hymenobacter lutimineralis</name>
    <dbReference type="NCBI Taxonomy" id="2606448"/>
    <lineage>
        <taxon>Bacteria</taxon>
        <taxon>Pseudomonadati</taxon>
        <taxon>Bacteroidota</taxon>
        <taxon>Cytophagia</taxon>
        <taxon>Cytophagales</taxon>
        <taxon>Hymenobacteraceae</taxon>
        <taxon>Hymenobacter</taxon>
    </lineage>
</organism>
<feature type="domain" description="PglD N-terminal" evidence="9">
    <location>
        <begin position="2"/>
        <end position="79"/>
    </location>
</feature>
<dbReference type="Pfam" id="PF17836">
    <property type="entry name" value="PglD_N"/>
    <property type="match status" value="1"/>
</dbReference>
<dbReference type="CDD" id="cd03360">
    <property type="entry name" value="LbH_AT_putative"/>
    <property type="match status" value="1"/>
</dbReference>
<keyword evidence="3 10" id="KW-0808">Transferase</keyword>
<dbReference type="InterPro" id="IPR020019">
    <property type="entry name" value="AcTrfase_PglD-like"/>
</dbReference>
<evidence type="ECO:0000256" key="5">
    <source>
        <dbReference type="ARBA" id="ARBA00022915"/>
    </source>
</evidence>
<keyword evidence="7" id="KW-0012">Acyltransferase</keyword>
<dbReference type="RefSeq" id="WP_149070101.1">
    <property type="nucleotide sequence ID" value="NZ_VTHL01000004.1"/>
</dbReference>
<dbReference type="GO" id="GO:0009085">
    <property type="term" value="P:lysine biosynthetic process"/>
    <property type="evidence" value="ECO:0007669"/>
    <property type="project" value="UniProtKB-KW"/>
</dbReference>
<dbReference type="InterPro" id="IPR011004">
    <property type="entry name" value="Trimer_LpxA-like_sf"/>
</dbReference>
<dbReference type="InterPro" id="IPR050179">
    <property type="entry name" value="Trans_hexapeptide_repeat"/>
</dbReference>
<dbReference type="GO" id="GO:0019877">
    <property type="term" value="P:diaminopimelate biosynthetic process"/>
    <property type="evidence" value="ECO:0007669"/>
    <property type="project" value="UniProtKB-KW"/>
</dbReference>
<proteinExistence type="inferred from homology"/>
<comment type="similarity">
    <text evidence="1">Belongs to the transferase hexapeptide repeat family.</text>
</comment>
<evidence type="ECO:0000256" key="2">
    <source>
        <dbReference type="ARBA" id="ARBA00022605"/>
    </source>
</evidence>
<sequence>MLVIGAKGHALEVLQVLEDAGQVQHLCFYDDVTPDAPNQLFGQYPVLHSAAAAAEHLRTDARVVVGIGGPQLRQRVAARFRELGAELYSAVAPQAHIGRHEVQLGAGLNIMNGVLVSNEVSVGEGTLLNARASLHHNVQVGSYCEISPGAQLLGHVRVGSYSQIGAGAIILPRVRIGHNVLVGAGAVVTADVPDNTVVAGVPARPLRQLSPLPSALPI</sequence>
<feature type="binding site" evidence="8">
    <location>
        <position position="68"/>
    </location>
    <ligand>
        <name>substrate</name>
    </ligand>
</feature>
<evidence type="ECO:0000313" key="10">
    <source>
        <dbReference type="EMBL" id="TYZ11921.1"/>
    </source>
</evidence>
<dbReference type="PANTHER" id="PTHR43300">
    <property type="entry name" value="ACETYLTRANSFERASE"/>
    <property type="match status" value="1"/>
</dbReference>
<gene>
    <name evidence="10" type="ORF">FY528_06095</name>
</gene>
<evidence type="ECO:0000256" key="8">
    <source>
        <dbReference type="PIRSR" id="PIRSR620019-2"/>
    </source>
</evidence>
<dbReference type="PANTHER" id="PTHR43300:SF10">
    <property type="entry name" value="2,3,4,5-TETRAHYDROPYRIDINE-2,6-DICARBOXYLATE N-ACETYLTRANSFERASE"/>
    <property type="match status" value="1"/>
</dbReference>
<evidence type="ECO:0000256" key="7">
    <source>
        <dbReference type="ARBA" id="ARBA00023315"/>
    </source>
</evidence>
<reference evidence="10 11" key="1">
    <citation type="submission" date="2019-08" db="EMBL/GenBank/DDBJ databases">
        <authorList>
            <person name="Seo M.-J."/>
        </authorList>
    </citation>
    <scope>NUCLEOTIDE SEQUENCE [LARGE SCALE GENOMIC DNA]</scope>
    <source>
        <strain evidence="10 11">KIGAM108</strain>
    </source>
</reference>
<dbReference type="SUPFAM" id="SSF51161">
    <property type="entry name" value="Trimeric LpxA-like enzymes"/>
    <property type="match status" value="1"/>
</dbReference>
<dbReference type="Gene3D" id="2.160.10.10">
    <property type="entry name" value="Hexapeptide repeat proteins"/>
    <property type="match status" value="1"/>
</dbReference>